<protein>
    <submittedName>
        <fullName evidence="2">Uncharacterized protein</fullName>
    </submittedName>
</protein>
<name>A0ABD2QD57_9PLAT</name>
<feature type="compositionally biased region" description="Polar residues" evidence="1">
    <location>
        <begin position="8"/>
        <end position="17"/>
    </location>
</feature>
<keyword evidence="3" id="KW-1185">Reference proteome</keyword>
<dbReference type="EMBL" id="JBJKFK010000414">
    <property type="protein sequence ID" value="KAL3317202.1"/>
    <property type="molecule type" value="Genomic_DNA"/>
</dbReference>
<gene>
    <name evidence="2" type="ORF">Ciccas_004138</name>
</gene>
<comment type="caution">
    <text evidence="2">The sequence shown here is derived from an EMBL/GenBank/DDBJ whole genome shotgun (WGS) entry which is preliminary data.</text>
</comment>
<organism evidence="2 3">
    <name type="scientific">Cichlidogyrus casuarinus</name>
    <dbReference type="NCBI Taxonomy" id="1844966"/>
    <lineage>
        <taxon>Eukaryota</taxon>
        <taxon>Metazoa</taxon>
        <taxon>Spiralia</taxon>
        <taxon>Lophotrochozoa</taxon>
        <taxon>Platyhelminthes</taxon>
        <taxon>Monogenea</taxon>
        <taxon>Monopisthocotylea</taxon>
        <taxon>Dactylogyridea</taxon>
        <taxon>Ancyrocephalidae</taxon>
        <taxon>Cichlidogyrus</taxon>
    </lineage>
</organism>
<evidence type="ECO:0000256" key="1">
    <source>
        <dbReference type="SAM" id="MobiDB-lite"/>
    </source>
</evidence>
<feature type="region of interest" description="Disordered" evidence="1">
    <location>
        <begin position="1"/>
        <end position="83"/>
    </location>
</feature>
<dbReference type="Proteomes" id="UP001626550">
    <property type="component" value="Unassembled WGS sequence"/>
</dbReference>
<proteinExistence type="predicted"/>
<evidence type="ECO:0000313" key="3">
    <source>
        <dbReference type="Proteomes" id="UP001626550"/>
    </source>
</evidence>
<accession>A0ABD2QD57</accession>
<reference evidence="2 3" key="1">
    <citation type="submission" date="2024-11" db="EMBL/GenBank/DDBJ databases">
        <title>Adaptive evolution of stress response genes in parasites aligns with host niche diversity.</title>
        <authorList>
            <person name="Hahn C."/>
            <person name="Resl P."/>
        </authorList>
    </citation>
    <scope>NUCLEOTIDE SEQUENCE [LARGE SCALE GENOMIC DNA]</scope>
    <source>
        <strain evidence="2">EGGRZ-B1_66</strain>
        <tissue evidence="2">Body</tissue>
    </source>
</reference>
<evidence type="ECO:0000313" key="2">
    <source>
        <dbReference type="EMBL" id="KAL3317202.1"/>
    </source>
</evidence>
<dbReference type="AlphaFoldDB" id="A0ABD2QD57"/>
<feature type="compositionally biased region" description="Low complexity" evidence="1">
    <location>
        <begin position="27"/>
        <end position="54"/>
    </location>
</feature>
<sequence length="83" mass="8978">MMERSTNIERSATTSGPHENKPRSGINQQLARNNLSANNLRRGSSQTSTVSSGSNTIIASGLPTPPINPDYNSSLEDIRHELT</sequence>